<dbReference type="SMART" id="SM00547">
    <property type="entry name" value="ZnF_RBZ"/>
    <property type="match status" value="1"/>
</dbReference>
<reference evidence="8 9" key="1">
    <citation type="journal article" date="2024" name="Nat. Commun.">
        <title>Phylogenomics reveals the evolutionary origins of lichenization in chlorophyte algae.</title>
        <authorList>
            <person name="Puginier C."/>
            <person name="Libourel C."/>
            <person name="Otte J."/>
            <person name="Skaloud P."/>
            <person name="Haon M."/>
            <person name="Grisel S."/>
            <person name="Petersen M."/>
            <person name="Berrin J.G."/>
            <person name="Delaux P.M."/>
            <person name="Dal Grande F."/>
            <person name="Keller J."/>
        </authorList>
    </citation>
    <scope>NUCLEOTIDE SEQUENCE [LARGE SCALE GENOMIC DNA]</scope>
    <source>
        <strain evidence="8 9">SAG 2523</strain>
    </source>
</reference>
<feature type="domain" description="RanBP2-type" evidence="7">
    <location>
        <begin position="149"/>
        <end position="179"/>
    </location>
</feature>
<feature type="region of interest" description="Disordered" evidence="5">
    <location>
        <begin position="1"/>
        <end position="34"/>
    </location>
</feature>
<evidence type="ECO:0000256" key="1">
    <source>
        <dbReference type="ARBA" id="ARBA00022723"/>
    </source>
</evidence>
<keyword evidence="9" id="KW-1185">Reference proteome</keyword>
<gene>
    <name evidence="8" type="ORF">WJX84_011285</name>
</gene>
<evidence type="ECO:0000256" key="5">
    <source>
        <dbReference type="SAM" id="MobiDB-lite"/>
    </source>
</evidence>
<keyword evidence="3" id="KW-0862">Zinc</keyword>
<organism evidence="8 9">
    <name type="scientific">Apatococcus fuscideae</name>
    <dbReference type="NCBI Taxonomy" id="2026836"/>
    <lineage>
        <taxon>Eukaryota</taxon>
        <taxon>Viridiplantae</taxon>
        <taxon>Chlorophyta</taxon>
        <taxon>core chlorophytes</taxon>
        <taxon>Trebouxiophyceae</taxon>
        <taxon>Chlorellales</taxon>
        <taxon>Chlorellaceae</taxon>
        <taxon>Apatococcus</taxon>
    </lineage>
</organism>
<evidence type="ECO:0000256" key="3">
    <source>
        <dbReference type="ARBA" id="ARBA00022833"/>
    </source>
</evidence>
<evidence type="ECO:0000313" key="9">
    <source>
        <dbReference type="Proteomes" id="UP001485043"/>
    </source>
</evidence>
<dbReference type="Gene3D" id="4.10.1060.10">
    <property type="entry name" value="Zinc finger, RanBP2-type"/>
    <property type="match status" value="1"/>
</dbReference>
<dbReference type="AlphaFoldDB" id="A0AAW1TJJ1"/>
<feature type="compositionally biased region" description="Basic and acidic residues" evidence="5">
    <location>
        <begin position="1"/>
        <end position="10"/>
    </location>
</feature>
<dbReference type="Pfam" id="PF13920">
    <property type="entry name" value="zf-C3HC4_3"/>
    <property type="match status" value="1"/>
</dbReference>
<dbReference type="InterPro" id="IPR036443">
    <property type="entry name" value="Znf_RanBP2_sf"/>
</dbReference>
<dbReference type="InterPro" id="IPR001841">
    <property type="entry name" value="Znf_RING"/>
</dbReference>
<sequence>MAGPKPDLRAGPKVWGPAPAWGKPKDGTDSDDEELKLKEGEEECSICFAAAAKIQLKPCKHLSCLGCVHRLRAANIFKPDAGIKCPFCRQFVGGYEALEGDAEAKQLLREANKSARAATAARDPVHQPSQQQSVANAHAPEGVARQQQSPDVDWDCGYCRNTNRAFRSECNKCGRPKAEAKRGPVQLPAATSGGHPTIGGRTVDLMSANHIQILQFVTQKLHPGLNRAFQEAGTPYNDIGAQPQVSGDTESAVKAFSNNGQARILRVIKALVENDHIPGLVTHWFGNYGLQDLMDASHILRLAANRLRTQ</sequence>
<comment type="caution">
    <text evidence="8">The sequence shown here is derived from an EMBL/GenBank/DDBJ whole genome shotgun (WGS) entry which is preliminary data.</text>
</comment>
<dbReference type="InterPro" id="IPR001876">
    <property type="entry name" value="Znf_RanBP2"/>
</dbReference>
<name>A0AAW1TJJ1_9CHLO</name>
<keyword evidence="2 4" id="KW-0863">Zinc-finger</keyword>
<dbReference type="PROSITE" id="PS01358">
    <property type="entry name" value="ZF_RANBP2_1"/>
    <property type="match status" value="1"/>
</dbReference>
<evidence type="ECO:0000259" key="6">
    <source>
        <dbReference type="PROSITE" id="PS50089"/>
    </source>
</evidence>
<evidence type="ECO:0008006" key="10">
    <source>
        <dbReference type="Google" id="ProtNLM"/>
    </source>
</evidence>
<keyword evidence="1" id="KW-0479">Metal-binding</keyword>
<feature type="non-terminal residue" evidence="8">
    <location>
        <position position="310"/>
    </location>
</feature>
<dbReference type="GO" id="GO:0008270">
    <property type="term" value="F:zinc ion binding"/>
    <property type="evidence" value="ECO:0007669"/>
    <property type="project" value="UniProtKB-KW"/>
</dbReference>
<dbReference type="PROSITE" id="PS50089">
    <property type="entry name" value="ZF_RING_2"/>
    <property type="match status" value="1"/>
</dbReference>
<evidence type="ECO:0000256" key="4">
    <source>
        <dbReference type="PROSITE-ProRule" id="PRU00322"/>
    </source>
</evidence>
<feature type="domain" description="RING-type" evidence="6">
    <location>
        <begin position="44"/>
        <end position="89"/>
    </location>
</feature>
<evidence type="ECO:0000256" key="2">
    <source>
        <dbReference type="ARBA" id="ARBA00022771"/>
    </source>
</evidence>
<dbReference type="SMART" id="SM00184">
    <property type="entry name" value="RING"/>
    <property type="match status" value="1"/>
</dbReference>
<dbReference type="SUPFAM" id="SSF57850">
    <property type="entry name" value="RING/U-box"/>
    <property type="match status" value="1"/>
</dbReference>
<proteinExistence type="predicted"/>
<dbReference type="SUPFAM" id="SSF90209">
    <property type="entry name" value="Ran binding protein zinc finger-like"/>
    <property type="match status" value="1"/>
</dbReference>
<feature type="region of interest" description="Disordered" evidence="5">
    <location>
        <begin position="113"/>
        <end position="148"/>
    </location>
</feature>
<protein>
    <recommendedName>
        <fullName evidence="10">RanBP-type and C3HC4-type zinc finger-containing protein 1</fullName>
    </recommendedName>
</protein>
<dbReference type="EMBL" id="JALJOV010000013">
    <property type="protein sequence ID" value="KAK9868768.1"/>
    <property type="molecule type" value="Genomic_DNA"/>
</dbReference>
<dbReference type="PROSITE" id="PS50199">
    <property type="entry name" value="ZF_RANBP2_2"/>
    <property type="match status" value="1"/>
</dbReference>
<dbReference type="InterPro" id="IPR013083">
    <property type="entry name" value="Znf_RING/FYVE/PHD"/>
</dbReference>
<dbReference type="Proteomes" id="UP001485043">
    <property type="component" value="Unassembled WGS sequence"/>
</dbReference>
<evidence type="ECO:0000313" key="8">
    <source>
        <dbReference type="EMBL" id="KAK9868768.1"/>
    </source>
</evidence>
<dbReference type="Gene3D" id="3.30.40.10">
    <property type="entry name" value="Zinc/RING finger domain, C3HC4 (zinc finger)"/>
    <property type="match status" value="1"/>
</dbReference>
<evidence type="ECO:0000259" key="7">
    <source>
        <dbReference type="PROSITE" id="PS50199"/>
    </source>
</evidence>
<accession>A0AAW1TJJ1</accession>